<feature type="region of interest" description="Disordered" evidence="11">
    <location>
        <begin position="995"/>
        <end position="1066"/>
    </location>
</feature>
<keyword evidence="15" id="KW-1185">Reference proteome</keyword>
<feature type="compositionally biased region" description="Polar residues" evidence="11">
    <location>
        <begin position="461"/>
        <end position="472"/>
    </location>
</feature>
<dbReference type="FunFam" id="2.60.40.10:FF:000069">
    <property type="entry name" value="Alpha-protein kinase 3"/>
    <property type="match status" value="1"/>
</dbReference>
<dbReference type="SMART" id="SM00408">
    <property type="entry name" value="IGc2"/>
    <property type="match status" value="2"/>
</dbReference>
<feature type="compositionally biased region" description="Basic and acidic residues" evidence="11">
    <location>
        <begin position="395"/>
        <end position="411"/>
    </location>
</feature>
<evidence type="ECO:0000256" key="8">
    <source>
        <dbReference type="ARBA" id="ARBA00023319"/>
    </source>
</evidence>
<dbReference type="OMA" id="RMEAKTH"/>
<evidence type="ECO:0000256" key="3">
    <source>
        <dbReference type="ARBA" id="ARBA00022527"/>
    </source>
</evidence>
<dbReference type="InterPro" id="IPR003598">
    <property type="entry name" value="Ig_sub2"/>
</dbReference>
<name>A0A671XM71_SPAAU</name>
<feature type="compositionally biased region" description="Basic and acidic residues" evidence="11">
    <location>
        <begin position="314"/>
        <end position="330"/>
    </location>
</feature>
<evidence type="ECO:0000256" key="11">
    <source>
        <dbReference type="SAM" id="MobiDB-lite"/>
    </source>
</evidence>
<keyword evidence="4" id="KW-0808">Transferase</keyword>
<dbReference type="Proteomes" id="UP000472265">
    <property type="component" value="Chromosome 8"/>
</dbReference>
<dbReference type="PANTHER" id="PTHR47091:SF1">
    <property type="entry name" value="ALPHA-PROTEIN KINASE 3"/>
    <property type="match status" value="1"/>
</dbReference>
<accession>A0A671XM71</accession>
<feature type="region of interest" description="Disordered" evidence="11">
    <location>
        <begin position="1"/>
        <end position="41"/>
    </location>
</feature>
<dbReference type="Gene3D" id="2.60.40.10">
    <property type="entry name" value="Immunoglobulins"/>
    <property type="match status" value="2"/>
</dbReference>
<dbReference type="InterPro" id="IPR011009">
    <property type="entry name" value="Kinase-like_dom_sf"/>
</dbReference>
<evidence type="ECO:0000256" key="10">
    <source>
        <dbReference type="ARBA" id="ARBA00048679"/>
    </source>
</evidence>
<dbReference type="Pfam" id="PF07679">
    <property type="entry name" value="I-set"/>
    <property type="match status" value="1"/>
</dbReference>
<keyword evidence="3" id="KW-0723">Serine/threonine-protein kinase</keyword>
<evidence type="ECO:0000259" key="12">
    <source>
        <dbReference type="PROSITE" id="PS50835"/>
    </source>
</evidence>
<dbReference type="GO" id="GO:0005634">
    <property type="term" value="C:nucleus"/>
    <property type="evidence" value="ECO:0007669"/>
    <property type="project" value="TreeGrafter"/>
</dbReference>
<keyword evidence="7" id="KW-1015">Disulfide bond</keyword>
<feature type="compositionally biased region" description="Basic and acidic residues" evidence="11">
    <location>
        <begin position="1041"/>
        <end position="1050"/>
    </location>
</feature>
<evidence type="ECO:0000256" key="9">
    <source>
        <dbReference type="ARBA" id="ARBA00047899"/>
    </source>
</evidence>
<dbReference type="InterPro" id="IPR004166">
    <property type="entry name" value="a-kinase_dom"/>
</dbReference>
<evidence type="ECO:0000256" key="7">
    <source>
        <dbReference type="ARBA" id="ARBA00023157"/>
    </source>
</evidence>
<comment type="catalytic activity">
    <reaction evidence="10">
        <text>L-seryl-[protein] + ATP = O-phospho-L-seryl-[protein] + ADP + H(+)</text>
        <dbReference type="Rhea" id="RHEA:17989"/>
        <dbReference type="Rhea" id="RHEA-COMP:9863"/>
        <dbReference type="Rhea" id="RHEA-COMP:11604"/>
        <dbReference type="ChEBI" id="CHEBI:15378"/>
        <dbReference type="ChEBI" id="CHEBI:29999"/>
        <dbReference type="ChEBI" id="CHEBI:30616"/>
        <dbReference type="ChEBI" id="CHEBI:83421"/>
        <dbReference type="ChEBI" id="CHEBI:456216"/>
        <dbReference type="EC" id="2.7.11.1"/>
    </reaction>
</comment>
<dbReference type="InterPro" id="IPR036179">
    <property type="entry name" value="Ig-like_dom_sf"/>
</dbReference>
<dbReference type="PANTHER" id="PTHR47091">
    <property type="entry name" value="ALPHA-PROTEIN KINASE 2-RELATED"/>
    <property type="match status" value="1"/>
</dbReference>
<comment type="catalytic activity">
    <reaction evidence="9">
        <text>L-threonyl-[protein] + ATP = O-phospho-L-threonyl-[protein] + ADP + H(+)</text>
        <dbReference type="Rhea" id="RHEA:46608"/>
        <dbReference type="Rhea" id="RHEA-COMP:11060"/>
        <dbReference type="Rhea" id="RHEA-COMP:11605"/>
        <dbReference type="ChEBI" id="CHEBI:15378"/>
        <dbReference type="ChEBI" id="CHEBI:30013"/>
        <dbReference type="ChEBI" id="CHEBI:30616"/>
        <dbReference type="ChEBI" id="CHEBI:61977"/>
        <dbReference type="ChEBI" id="CHEBI:456216"/>
        <dbReference type="EC" id="2.7.11.1"/>
    </reaction>
</comment>
<dbReference type="PROSITE" id="PS50835">
    <property type="entry name" value="IG_LIKE"/>
    <property type="match status" value="2"/>
</dbReference>
<dbReference type="SUPFAM" id="SSF56112">
    <property type="entry name" value="Protein kinase-like (PK-like)"/>
    <property type="match status" value="1"/>
</dbReference>
<feature type="compositionally biased region" description="Basic and acidic residues" evidence="11">
    <location>
        <begin position="433"/>
        <end position="450"/>
    </location>
</feature>
<evidence type="ECO:0000256" key="6">
    <source>
        <dbReference type="ARBA" id="ARBA00022777"/>
    </source>
</evidence>
<reference evidence="14" key="2">
    <citation type="submission" date="2025-08" db="UniProtKB">
        <authorList>
            <consortium name="Ensembl"/>
        </authorList>
    </citation>
    <scope>IDENTIFICATION</scope>
</reference>
<feature type="domain" description="Ig-like" evidence="12">
    <location>
        <begin position="63"/>
        <end position="154"/>
    </location>
</feature>
<dbReference type="SMART" id="SM00409">
    <property type="entry name" value="IG"/>
    <property type="match status" value="2"/>
</dbReference>
<dbReference type="GeneTree" id="ENSGT00940000158534"/>
<comment type="similarity">
    <text evidence="1">Belongs to the protein kinase superfamily. Alpha-type protein kinase family. ALPK subfamily.</text>
</comment>
<dbReference type="EC" id="2.7.11.1" evidence="2"/>
<dbReference type="SMART" id="SM00811">
    <property type="entry name" value="Alpha_kinase"/>
    <property type="match status" value="1"/>
</dbReference>
<sequence length="1066" mass="119593">MTSRRTMTRTYSGNGRTSSFNEEDGSSSNGRPESRNTYLSNVRPENRSTLCSVMAQLTEDIQPSFETTVKSKAVSENCNVKFSCVVSGYPAPELKWYKDDMEMDRYCGLPKYEIRRNGKIHTLHIYNCTLDDAAIYQASASNSKGIVSCSGVLEVGTMNEYKIHQRFFAKLKQKAEKKKSEMEAHTKKDDKENIQKEKRQSSPERPPRKRHIPQPEELSKVKEPEAVEQLGAAAEPNGVSAEVKETVPVTPKDSDLAAKKKLKITNGVDAGVNSGGTSSSNGRSHMMGNGGENCYDGGIGLAQFLAETLQAQTAEEKQNSPRGEKPKETDIPVASASKEKEREKERMRKESEDHEKAREEECEREKRREEELTTDRERESERPVAMSYTVPSTKHGSEVKQHSKAHKDHDHHNIQASISSMLHSVKDFLFGKGKKDSHDYGENKEREFDHLPSQPEMPPSFQLQPEHNQVCNPASLRKFMSRSSPDSDTVGDRQSDKVDDDLSGGSTPTSSLSCESSPRLKRRDSLSLIRSATPEELASGARRKIFIPKPKEDVEGGVVGALDTQGKKESPYMSPSQARRATLLQAPTGQNTPPMERRSPLLSRRKVTLEVPKVVAETPTEEPVSTKREEKPAEKKLDPLKAPQVIRKIRGEPFPDASGHLKLWCQFFNVLSDSTIKWFRDEEEILEVKRSGGDESQVALAIVLASSKDCGVYGCSISNEYGTDTTDFLLSEDILSEILLRDDLEVGEEIEMTPLLFNRGLADSGNWGDKYFGRIMTEAANIGEGCAHKTCRVKVIYGLDPIFESGSSCVIKIQNPIPYGTKLESNLAERNIEITKQECKVQNMIREYCKIFAAEARIIENFGCSLEVIPQYLMYRPANSVPYATVEAELKGAFLSYCMMDAKGKLITRTTSEVEQKCSTFQHWIHQWTHGNLLVTRLDDYKCQIGIKMFSFSFRYQGLTEYGSPEVFEQFLTHHQCNYYCGLLCLRSLKTMDSLQPTKTKGSRSPLLNRKLGSNSPQLQRKGQSPQMIRKANSSPKVPRKVQETEDNKSGAKPMPAETVDVLEMR</sequence>
<dbReference type="GO" id="GO:0055013">
    <property type="term" value="P:cardiac muscle cell development"/>
    <property type="evidence" value="ECO:0007669"/>
    <property type="project" value="TreeGrafter"/>
</dbReference>
<dbReference type="PROSITE" id="PS51158">
    <property type="entry name" value="ALPHA_KINASE"/>
    <property type="match status" value="1"/>
</dbReference>
<feature type="domain" description="Alpha-type protein kinase" evidence="13">
    <location>
        <begin position="759"/>
        <end position="989"/>
    </location>
</feature>
<keyword evidence="5" id="KW-0677">Repeat</keyword>
<organism evidence="14 15">
    <name type="scientific">Sparus aurata</name>
    <name type="common">Gilthead sea bream</name>
    <dbReference type="NCBI Taxonomy" id="8175"/>
    <lineage>
        <taxon>Eukaryota</taxon>
        <taxon>Metazoa</taxon>
        <taxon>Chordata</taxon>
        <taxon>Craniata</taxon>
        <taxon>Vertebrata</taxon>
        <taxon>Euteleostomi</taxon>
        <taxon>Actinopterygii</taxon>
        <taxon>Neopterygii</taxon>
        <taxon>Teleostei</taxon>
        <taxon>Neoteleostei</taxon>
        <taxon>Acanthomorphata</taxon>
        <taxon>Eupercaria</taxon>
        <taxon>Spariformes</taxon>
        <taxon>Sparidae</taxon>
        <taxon>Sparus</taxon>
    </lineage>
</organism>
<dbReference type="Pfam" id="PF02816">
    <property type="entry name" value="Alpha_kinase"/>
    <property type="match status" value="1"/>
</dbReference>
<feature type="region of interest" description="Disordered" evidence="11">
    <location>
        <begin position="310"/>
        <end position="411"/>
    </location>
</feature>
<evidence type="ECO:0000256" key="1">
    <source>
        <dbReference type="ARBA" id="ARBA00008651"/>
    </source>
</evidence>
<proteinExistence type="inferred from homology"/>
<dbReference type="InterPro" id="IPR007110">
    <property type="entry name" value="Ig-like_dom"/>
</dbReference>
<keyword evidence="8" id="KW-0393">Immunoglobulin domain</keyword>
<dbReference type="InterPro" id="IPR003599">
    <property type="entry name" value="Ig_sub"/>
</dbReference>
<feature type="compositionally biased region" description="Polar residues" evidence="11">
    <location>
        <begin position="1012"/>
        <end position="1036"/>
    </location>
</feature>
<gene>
    <name evidence="14" type="primary">alpk3a</name>
</gene>
<evidence type="ECO:0000313" key="15">
    <source>
        <dbReference type="Proteomes" id="UP000472265"/>
    </source>
</evidence>
<feature type="compositionally biased region" description="Low complexity" evidence="11">
    <location>
        <begin position="1"/>
        <end position="10"/>
    </location>
</feature>
<evidence type="ECO:0000256" key="4">
    <source>
        <dbReference type="ARBA" id="ARBA00022679"/>
    </source>
</evidence>
<dbReference type="GO" id="GO:0005524">
    <property type="term" value="F:ATP binding"/>
    <property type="evidence" value="ECO:0007669"/>
    <property type="project" value="InterPro"/>
</dbReference>
<dbReference type="Ensembl" id="ENSSAUT00010054028.1">
    <property type="protein sequence ID" value="ENSSAUP00010051371.1"/>
    <property type="gene ID" value="ENSSAUG00010021337.1"/>
</dbReference>
<feature type="compositionally biased region" description="Low complexity" evidence="11">
    <location>
        <begin position="271"/>
        <end position="284"/>
    </location>
</feature>
<feature type="compositionally biased region" description="Basic and acidic residues" evidence="11">
    <location>
        <begin position="337"/>
        <end position="382"/>
    </location>
</feature>
<feature type="region of interest" description="Disordered" evidence="11">
    <location>
        <begin position="431"/>
        <end position="544"/>
    </location>
</feature>
<feature type="compositionally biased region" description="Low complexity" evidence="11">
    <location>
        <begin position="503"/>
        <end position="517"/>
    </location>
</feature>
<feature type="compositionally biased region" description="Basic and acidic residues" evidence="11">
    <location>
        <begin position="213"/>
        <end position="225"/>
    </location>
</feature>
<protein>
    <recommendedName>
        <fullName evidence="2">non-specific serine/threonine protein kinase</fullName>
        <ecNumber evidence="2">2.7.11.1</ecNumber>
    </recommendedName>
</protein>
<keyword evidence="6" id="KW-0418">Kinase</keyword>
<reference evidence="14" key="3">
    <citation type="submission" date="2025-09" db="UniProtKB">
        <authorList>
            <consortium name="Ensembl"/>
        </authorList>
    </citation>
    <scope>IDENTIFICATION</scope>
</reference>
<dbReference type="InParanoid" id="A0A671XM71"/>
<evidence type="ECO:0000313" key="14">
    <source>
        <dbReference type="Ensembl" id="ENSSAUP00010051371.1"/>
    </source>
</evidence>
<feature type="compositionally biased region" description="Basic and acidic residues" evidence="11">
    <location>
        <begin position="178"/>
        <end position="206"/>
    </location>
</feature>
<feature type="compositionally biased region" description="Polar residues" evidence="11">
    <location>
        <begin position="11"/>
        <end position="40"/>
    </location>
</feature>
<evidence type="ECO:0000256" key="2">
    <source>
        <dbReference type="ARBA" id="ARBA00012513"/>
    </source>
</evidence>
<evidence type="ECO:0000259" key="13">
    <source>
        <dbReference type="PROSITE" id="PS51158"/>
    </source>
</evidence>
<feature type="domain" description="Ig-like" evidence="12">
    <location>
        <begin position="643"/>
        <end position="731"/>
    </location>
</feature>
<dbReference type="SUPFAM" id="SSF48726">
    <property type="entry name" value="Immunoglobulin"/>
    <property type="match status" value="2"/>
</dbReference>
<evidence type="ECO:0000256" key="5">
    <source>
        <dbReference type="ARBA" id="ARBA00022737"/>
    </source>
</evidence>
<dbReference type="GO" id="GO:0004674">
    <property type="term" value="F:protein serine/threonine kinase activity"/>
    <property type="evidence" value="ECO:0007669"/>
    <property type="project" value="UniProtKB-KW"/>
</dbReference>
<feature type="region of interest" description="Disordered" evidence="11">
    <location>
        <begin position="178"/>
        <end position="298"/>
    </location>
</feature>
<dbReference type="InterPro" id="IPR013783">
    <property type="entry name" value="Ig-like_fold"/>
</dbReference>
<dbReference type="AlphaFoldDB" id="A0A671XM71"/>
<reference evidence="14" key="1">
    <citation type="submission" date="2021-04" db="EMBL/GenBank/DDBJ databases">
        <authorList>
            <consortium name="Wellcome Sanger Institute Data Sharing"/>
        </authorList>
    </citation>
    <scope>NUCLEOTIDE SEQUENCE [LARGE SCALE GENOMIC DNA]</scope>
</reference>
<dbReference type="Gene3D" id="3.20.200.10">
    <property type="entry name" value="MHCK/EF2 kinase"/>
    <property type="match status" value="1"/>
</dbReference>
<dbReference type="InterPro" id="IPR013098">
    <property type="entry name" value="Ig_I-set"/>
</dbReference>